<evidence type="ECO:0000313" key="10">
    <source>
        <dbReference type="EMBL" id="ODV77112.1"/>
    </source>
</evidence>
<evidence type="ECO:0000313" key="11">
    <source>
        <dbReference type="Proteomes" id="UP000094285"/>
    </source>
</evidence>
<dbReference type="InterPro" id="IPR016812">
    <property type="entry name" value="PPase_methylesterase_euk"/>
</dbReference>
<evidence type="ECO:0000259" key="9">
    <source>
        <dbReference type="Pfam" id="PF12697"/>
    </source>
</evidence>
<dbReference type="GO" id="GO:0051723">
    <property type="term" value="F:protein methylesterase activity"/>
    <property type="evidence" value="ECO:0007669"/>
    <property type="project" value="UniProtKB-EC"/>
</dbReference>
<dbReference type="STRING" id="984487.A0A1E4SCI8"/>
<feature type="active site" evidence="7">
    <location>
        <position position="190"/>
    </location>
</feature>
<comment type="similarity">
    <text evidence="1 6">Belongs to the AB hydrolase superfamily.</text>
</comment>
<dbReference type="InterPro" id="IPR029058">
    <property type="entry name" value="AB_hydrolase_fold"/>
</dbReference>
<dbReference type="RefSeq" id="XP_020062234.1">
    <property type="nucleotide sequence ID" value="XM_020211268.1"/>
</dbReference>
<organism evidence="10 11">
    <name type="scientific">Suhomyces tanzawaensis NRRL Y-17324</name>
    <dbReference type="NCBI Taxonomy" id="984487"/>
    <lineage>
        <taxon>Eukaryota</taxon>
        <taxon>Fungi</taxon>
        <taxon>Dikarya</taxon>
        <taxon>Ascomycota</taxon>
        <taxon>Saccharomycotina</taxon>
        <taxon>Pichiomycetes</taxon>
        <taxon>Debaryomycetaceae</taxon>
        <taxon>Suhomyces</taxon>
    </lineage>
</organism>
<feature type="domain" description="AB hydrolase-1" evidence="9">
    <location>
        <begin position="108"/>
        <end position="351"/>
    </location>
</feature>
<evidence type="ECO:0000256" key="6">
    <source>
        <dbReference type="PIRNR" id="PIRNR022950"/>
    </source>
</evidence>
<dbReference type="PIRSF" id="PIRSF022950">
    <property type="entry name" value="PPase_methylesterase_euk"/>
    <property type="match status" value="1"/>
</dbReference>
<dbReference type="PANTHER" id="PTHR14189:SF0">
    <property type="entry name" value="PROTEIN PHOSPHATASE METHYLESTERASE 1"/>
    <property type="match status" value="1"/>
</dbReference>
<dbReference type="GeneID" id="30985404"/>
<comment type="function">
    <text evidence="6">Demethylates proteins that have been reversibly carboxymethylated.</text>
</comment>
<name>A0A1E4SCI8_9ASCO</name>
<dbReference type="SUPFAM" id="SSF53474">
    <property type="entry name" value="alpha/beta-Hydrolases"/>
    <property type="match status" value="1"/>
</dbReference>
<keyword evidence="3 6" id="KW-0719">Serine esterase</keyword>
<accession>A0A1E4SCI8</accession>
<dbReference type="EMBL" id="KV453916">
    <property type="protein sequence ID" value="ODV77112.1"/>
    <property type="molecule type" value="Genomic_DNA"/>
</dbReference>
<feature type="active site" evidence="7">
    <location>
        <position position="341"/>
    </location>
</feature>
<keyword evidence="4 6" id="KW-0378">Hydrolase</keyword>
<evidence type="ECO:0000256" key="8">
    <source>
        <dbReference type="SAM" id="MobiDB-lite"/>
    </source>
</evidence>
<dbReference type="Gene3D" id="3.40.50.1820">
    <property type="entry name" value="alpha/beta hydrolase"/>
    <property type="match status" value="1"/>
</dbReference>
<protein>
    <recommendedName>
        <fullName evidence="2 6">Protein phosphatase methylesterase 1</fullName>
        <shortName evidence="6">PME-1</shortName>
        <ecNumber evidence="6">3.1.1.-</ecNumber>
    </recommendedName>
</protein>
<dbReference type="PANTHER" id="PTHR14189">
    <property type="entry name" value="PROTEIN PHOSPHATASE METHYLESTERASE-1 RELATED"/>
    <property type="match status" value="1"/>
</dbReference>
<dbReference type="OrthoDB" id="194865at2759"/>
<feature type="active site" evidence="7">
    <location>
        <position position="217"/>
    </location>
</feature>
<gene>
    <name evidence="10" type="ORF">CANTADRAFT_8264</name>
</gene>
<dbReference type="AlphaFoldDB" id="A0A1E4SCI8"/>
<dbReference type="Pfam" id="PF12697">
    <property type="entry name" value="Abhydrolase_6"/>
    <property type="match status" value="1"/>
</dbReference>
<reference evidence="11" key="1">
    <citation type="submission" date="2016-05" db="EMBL/GenBank/DDBJ databases">
        <title>Comparative genomics of biotechnologically important yeasts.</title>
        <authorList>
            <consortium name="DOE Joint Genome Institute"/>
            <person name="Riley R."/>
            <person name="Haridas S."/>
            <person name="Wolfe K.H."/>
            <person name="Lopes M.R."/>
            <person name="Hittinger C.T."/>
            <person name="Goker M."/>
            <person name="Salamov A."/>
            <person name="Wisecaver J."/>
            <person name="Long T.M."/>
            <person name="Aerts A.L."/>
            <person name="Barry K."/>
            <person name="Choi C."/>
            <person name="Clum A."/>
            <person name="Coughlan A.Y."/>
            <person name="Deshpande S."/>
            <person name="Douglass A.P."/>
            <person name="Hanson S.J."/>
            <person name="Klenk H.-P."/>
            <person name="Labutti K."/>
            <person name="Lapidus A."/>
            <person name="Lindquist E."/>
            <person name="Lipzen A."/>
            <person name="Meier-Kolthoff J.P."/>
            <person name="Ohm R.A."/>
            <person name="Otillar R.P."/>
            <person name="Pangilinan J."/>
            <person name="Peng Y."/>
            <person name="Rokas A."/>
            <person name="Rosa C.A."/>
            <person name="Scheuner C."/>
            <person name="Sibirny A.A."/>
            <person name="Slot J.C."/>
            <person name="Stielow J.B."/>
            <person name="Sun H."/>
            <person name="Kurtzman C.P."/>
            <person name="Blackwell M."/>
            <person name="Grigoriev I.V."/>
            <person name="Jeffries T.W."/>
        </authorList>
    </citation>
    <scope>NUCLEOTIDE SEQUENCE [LARGE SCALE GENOMIC DNA]</scope>
    <source>
        <strain evidence="11">NRRL Y-17324</strain>
    </source>
</reference>
<keyword evidence="11" id="KW-1185">Reference proteome</keyword>
<proteinExistence type="inferred from homology"/>
<evidence type="ECO:0000256" key="1">
    <source>
        <dbReference type="ARBA" id="ARBA00008645"/>
    </source>
</evidence>
<evidence type="ECO:0000256" key="5">
    <source>
        <dbReference type="ARBA" id="ARBA00049203"/>
    </source>
</evidence>
<comment type="catalytic activity">
    <reaction evidence="5">
        <text>[phosphatase 2A protein]-C-terminal L-leucine methyl ester + H2O = [phosphatase 2A protein]-C-terminal L-leucine + methanol + H(+)</text>
        <dbReference type="Rhea" id="RHEA:48548"/>
        <dbReference type="Rhea" id="RHEA-COMP:12134"/>
        <dbReference type="Rhea" id="RHEA-COMP:12135"/>
        <dbReference type="ChEBI" id="CHEBI:15377"/>
        <dbReference type="ChEBI" id="CHEBI:15378"/>
        <dbReference type="ChEBI" id="CHEBI:17790"/>
        <dbReference type="ChEBI" id="CHEBI:90516"/>
        <dbReference type="ChEBI" id="CHEBI:90517"/>
        <dbReference type="EC" id="3.1.1.89"/>
    </reaction>
</comment>
<dbReference type="EC" id="3.1.1.-" evidence="6"/>
<dbReference type="InterPro" id="IPR000073">
    <property type="entry name" value="AB_hydrolase_1"/>
</dbReference>
<feature type="region of interest" description="Disordered" evidence="8">
    <location>
        <begin position="11"/>
        <end position="31"/>
    </location>
</feature>
<evidence type="ECO:0000256" key="4">
    <source>
        <dbReference type="ARBA" id="ARBA00022801"/>
    </source>
</evidence>
<evidence type="ECO:0000256" key="3">
    <source>
        <dbReference type="ARBA" id="ARBA00022487"/>
    </source>
</evidence>
<dbReference type="Proteomes" id="UP000094285">
    <property type="component" value="Unassembled WGS sequence"/>
</dbReference>
<evidence type="ECO:0000256" key="2">
    <source>
        <dbReference type="ARBA" id="ARBA00020672"/>
    </source>
</evidence>
<evidence type="ECO:0000256" key="7">
    <source>
        <dbReference type="PIRSR" id="PIRSR022950-1"/>
    </source>
</evidence>
<sequence length="385" mass="43255">MSDLHKAFMRRMKRGPVPHTGVPGAASALPELTEDELLDDQATIASLAHHNPSQSSSPSPTPEDDEIHKAYQAFKSSFFTVHETYHFNGLPSINTYYRPPETPHSTIFVCLHGAGSSALTFAKFAEEVARAEDDVGIFLYDLRGHGDSAKLDDFGLDSLAKELSAVVDEFVLRHLPASNELRSIYCVGHSLGGAIMSKYLSDDTYEHRLVKGLILLDIVEETAVRSLVAMPTFIANRPFKFKSLSHAIEWHMNFLLFNEDSALLSIPDLLNPDLTWKTDLSLTQPFWDSWFHALTENFLKFKSPKLLILSTHETLDKNLIIGQMQGKYQLVVFNNSNKSGHFVHEDLPKQVCICVLDFLRRNENPGKFLRHNLGVVPKWGGQINK</sequence>